<dbReference type="InterPro" id="IPR007111">
    <property type="entry name" value="NACHT_NTPase"/>
</dbReference>
<dbReference type="PANTHER" id="PTHR46312">
    <property type="entry name" value="NACHT DOMAIN-CONTAINING PROTEIN"/>
    <property type="match status" value="1"/>
</dbReference>
<evidence type="ECO:0000313" key="3">
    <source>
        <dbReference type="EMBL" id="AVK59920.1"/>
    </source>
</evidence>
<dbReference type="Gene3D" id="3.40.50.300">
    <property type="entry name" value="P-loop containing nucleotide triphosphate hydrolases"/>
    <property type="match status" value="1"/>
</dbReference>
<proteinExistence type="evidence at transcript level"/>
<organism evidence="3">
    <name type="scientific">Stichopus japonicus</name>
    <name type="common">Sea cucumber</name>
    <dbReference type="NCBI Taxonomy" id="307972"/>
    <lineage>
        <taxon>Eukaryota</taxon>
        <taxon>Metazoa</taxon>
        <taxon>Echinodermata</taxon>
        <taxon>Eleutherozoa</taxon>
        <taxon>Echinozoa</taxon>
        <taxon>Holothuroidea</taxon>
        <taxon>Aspidochirotacea</taxon>
        <taxon>Aspidochirotida</taxon>
        <taxon>Stichopodidae</taxon>
        <taxon>Apostichopus</taxon>
    </lineage>
</organism>
<name>A0A2P1DND7_STIJA</name>
<dbReference type="AlphaFoldDB" id="A0A2P1DND7"/>
<evidence type="ECO:0000259" key="2">
    <source>
        <dbReference type="PROSITE" id="PS50837"/>
    </source>
</evidence>
<reference evidence="3" key="1">
    <citation type="submission" date="2017-02" db="EMBL/GenBank/DDBJ databases">
        <title>NACHT, LRR and PYD domains-containing protein 3 (NLRP3) regulates the inflammatory response by regulating the release of HMGB3 in Apostichopus japonicus.</title>
        <authorList>
            <person name="Lv Z."/>
            <person name="Li C."/>
        </authorList>
    </citation>
    <scope>NUCLEOTIDE SEQUENCE</scope>
</reference>
<dbReference type="PANTHER" id="PTHR46312:SF2">
    <property type="entry name" value="NUCLEOTIDE-BINDING OLIGOMERIZATION DOMAIN-CONTAINING PROTEIN 2-LIKE"/>
    <property type="match status" value="1"/>
</dbReference>
<protein>
    <submittedName>
        <fullName evidence="3">NLRP3</fullName>
    </submittedName>
</protein>
<feature type="domain" description="NACHT" evidence="2">
    <location>
        <begin position="183"/>
        <end position="306"/>
    </location>
</feature>
<feature type="region of interest" description="Disordered" evidence="1">
    <location>
        <begin position="1"/>
        <end position="20"/>
    </location>
</feature>
<dbReference type="PROSITE" id="PS50837">
    <property type="entry name" value="NACHT"/>
    <property type="match status" value="1"/>
</dbReference>
<dbReference type="InterPro" id="IPR027417">
    <property type="entry name" value="P-loop_NTPase"/>
</dbReference>
<dbReference type="SUPFAM" id="SSF52540">
    <property type="entry name" value="P-loop containing nucleoside triphosphate hydrolases"/>
    <property type="match status" value="1"/>
</dbReference>
<accession>A0A2P1DND7</accession>
<dbReference type="CDD" id="cd01120">
    <property type="entry name" value="RecA-like_superfamily"/>
    <property type="match status" value="1"/>
</dbReference>
<feature type="compositionally biased region" description="Basic and acidic residues" evidence="1">
    <location>
        <begin position="1"/>
        <end position="14"/>
    </location>
</feature>
<dbReference type="Pfam" id="PF05729">
    <property type="entry name" value="NACHT"/>
    <property type="match status" value="1"/>
</dbReference>
<dbReference type="EMBL" id="KY621849">
    <property type="protein sequence ID" value="AVK59920.1"/>
    <property type="molecule type" value="mRNA"/>
</dbReference>
<evidence type="ECO:0000256" key="1">
    <source>
        <dbReference type="SAM" id="MobiDB-lite"/>
    </source>
</evidence>
<sequence>MGNSSSKDEKDRGTDNSTSSIHYGQQKFKVSQELTLQKCLELCTILNLRPADYDRVERSPKPGVALLQILEERSLYGEGNCEILRKALETIGMKRVAVILQPCGKTFDPQELTDKRKMLADCLKLRYKDIYKLRQSVGPSETSFIDLRLALLDPKKGRREDDQWITLNSYLDIFTNSSLKQEKRIVIEGEPGFGKTTLAFQLAYSWATATKKSPLFDIGILVFLQMGQMKRTPSVYEAIKLQLPIDCPLTLEDIEGVIQQIPSLVLTLDGWDEYFVEGPSDKNSHFVHIANNMMLTHAKVIITTRPCCLEVRKTPAIRLRLKELIHEQRQKYITEMYPHLGEEPKETMAFIEDNDFLLSLCGIPILFKLLLHGLVEDVHQNKDLNLNRVTVLFQHVVACFTSHLKSKDSGASSGFSTPDHKLCEIACSGLLSEPPQTKWGTELFHDFSCLEFWTRTGILIKEDGVADSCGLSRLPVGATSSSSSPSTPSYIRFFHGMIQEWFASQHLSRLVTKDLEMFKNSLLKLNPVHLVSLYPFICGLEPSATYPILEFLLTLKDEFPYPVMDCMFQCFYEHDGDRTPLLDMVRKICQKPVSIYNRNSRILQSAKVALLTTASQHKIPISKLNLVGVATVISDEGVMFKSGLHLPPLLTVESYAIIGYRRRKTPSCEEMLQYVAKSQLLQRTWLYYNSWHVPSVHYTVRTLNFHEDSKVFLFNGKKWYILDLVERKWTKQDKGKARRDMLGETYLLDNYVLE</sequence>